<comment type="caution">
    <text evidence="8">The sequence shown here is derived from an EMBL/GenBank/DDBJ whole genome shotgun (WGS) entry which is preliminary data.</text>
</comment>
<dbReference type="PROSITE" id="PS50889">
    <property type="entry name" value="S4"/>
    <property type="match status" value="1"/>
</dbReference>
<dbReference type="NCBIfam" id="TIGR00005">
    <property type="entry name" value="rluA_subfam"/>
    <property type="match status" value="1"/>
</dbReference>
<dbReference type="GO" id="GO:0120159">
    <property type="term" value="F:rRNA pseudouridine synthase activity"/>
    <property type="evidence" value="ECO:0007669"/>
    <property type="project" value="UniProtKB-ARBA"/>
</dbReference>
<dbReference type="InterPro" id="IPR002942">
    <property type="entry name" value="S4_RNA-bd"/>
</dbReference>
<dbReference type="PROSITE" id="PS01129">
    <property type="entry name" value="PSI_RLU"/>
    <property type="match status" value="1"/>
</dbReference>
<dbReference type="Pfam" id="PF01479">
    <property type="entry name" value="S4"/>
    <property type="match status" value="1"/>
</dbReference>
<evidence type="ECO:0000313" key="9">
    <source>
        <dbReference type="Proteomes" id="UP000178082"/>
    </source>
</evidence>
<organism evidence="8 9">
    <name type="scientific">Candidatus Schekmanbacteria bacterium RIFCSPLOWO2_12_FULL_38_15</name>
    <dbReference type="NCBI Taxonomy" id="1817883"/>
    <lineage>
        <taxon>Bacteria</taxon>
        <taxon>Candidatus Schekmaniibacteriota</taxon>
    </lineage>
</organism>
<dbReference type="InterPro" id="IPR036986">
    <property type="entry name" value="S4_RNA-bd_sf"/>
</dbReference>
<dbReference type="Proteomes" id="UP000178082">
    <property type="component" value="Unassembled WGS sequence"/>
</dbReference>
<dbReference type="InterPro" id="IPR006224">
    <property type="entry name" value="PsdUridine_synth_RluA-like_CS"/>
</dbReference>
<dbReference type="InterPro" id="IPR050188">
    <property type="entry name" value="RluA_PseudoU_synthase"/>
</dbReference>
<evidence type="ECO:0000256" key="4">
    <source>
        <dbReference type="PIRSR" id="PIRSR606225-1"/>
    </source>
</evidence>
<protein>
    <recommendedName>
        <fullName evidence="6">Pseudouridine synthase</fullName>
        <ecNumber evidence="6">5.4.99.-</ecNumber>
    </recommendedName>
</protein>
<dbReference type="GO" id="GO:0000455">
    <property type="term" value="P:enzyme-directed rRNA pseudouridine synthesis"/>
    <property type="evidence" value="ECO:0007669"/>
    <property type="project" value="TreeGrafter"/>
</dbReference>
<dbReference type="CDD" id="cd02869">
    <property type="entry name" value="PseudoU_synth_RluA_like"/>
    <property type="match status" value="1"/>
</dbReference>
<evidence type="ECO:0000256" key="3">
    <source>
        <dbReference type="ARBA" id="ARBA00023235"/>
    </source>
</evidence>
<keyword evidence="2 5" id="KW-0694">RNA-binding</keyword>
<evidence type="ECO:0000259" key="7">
    <source>
        <dbReference type="SMART" id="SM00363"/>
    </source>
</evidence>
<evidence type="ECO:0000256" key="5">
    <source>
        <dbReference type="PROSITE-ProRule" id="PRU00182"/>
    </source>
</evidence>
<dbReference type="EMBL" id="MGDI01000001">
    <property type="protein sequence ID" value="OGL55411.1"/>
    <property type="molecule type" value="Genomic_DNA"/>
</dbReference>
<keyword evidence="3 6" id="KW-0413">Isomerase</keyword>
<evidence type="ECO:0000256" key="2">
    <source>
        <dbReference type="ARBA" id="ARBA00022884"/>
    </source>
</evidence>
<evidence type="ECO:0000256" key="1">
    <source>
        <dbReference type="ARBA" id="ARBA00010876"/>
    </source>
</evidence>
<dbReference type="SUPFAM" id="SSF55174">
    <property type="entry name" value="Alpha-L RNA-binding motif"/>
    <property type="match status" value="1"/>
</dbReference>
<comment type="function">
    <text evidence="6">Responsible for synthesis of pseudouridine from uracil.</text>
</comment>
<evidence type="ECO:0000256" key="6">
    <source>
        <dbReference type="RuleBase" id="RU362028"/>
    </source>
</evidence>
<sequence length="310" mass="34858">MKKFSFSILKTDSGKRLDVFLHEKMSGYSRSFIQKLIKDGAVLVNFKPAKMSHRISASESITVSVPEPKSATPKPEDIPLKIVYEDSSMLVIDKPAGMVVHPAAGNYSGTLVNAILYHCKDLSGIGGEMRPGIVHRLDKETSGLMVVAKSDKAHISLSKQLQKRTLTREYIAIVRKLLPMESGEISKPLGRSERDRKKISVQTKRGREAVTQFQVLERFKNHTFVKVKLKTGRTHQIRVHFQSLGFPVLGDKVYGGVLTQEEKNIGIEISRQALHSQYIKFIHPETGKVMEFKSNLPEDIEEVLRILRGL</sequence>
<dbReference type="AlphaFoldDB" id="A0A1F7SNR3"/>
<dbReference type="InterPro" id="IPR006225">
    <property type="entry name" value="PsdUridine_synth_RluC/D"/>
</dbReference>
<dbReference type="SUPFAM" id="SSF55120">
    <property type="entry name" value="Pseudouridine synthase"/>
    <property type="match status" value="1"/>
</dbReference>
<dbReference type="Pfam" id="PF00849">
    <property type="entry name" value="PseudoU_synth_2"/>
    <property type="match status" value="1"/>
</dbReference>
<dbReference type="PANTHER" id="PTHR21600:SF44">
    <property type="entry name" value="RIBOSOMAL LARGE SUBUNIT PSEUDOURIDINE SYNTHASE D"/>
    <property type="match status" value="1"/>
</dbReference>
<feature type="active site" evidence="4">
    <location>
        <position position="138"/>
    </location>
</feature>
<dbReference type="InterPro" id="IPR006145">
    <property type="entry name" value="PsdUridine_synth_RsuA/RluA"/>
</dbReference>
<gene>
    <name evidence="8" type="ORF">A3G31_01195</name>
</gene>
<feature type="domain" description="RNA-binding S4" evidence="7">
    <location>
        <begin position="15"/>
        <end position="79"/>
    </location>
</feature>
<dbReference type="Gene3D" id="3.10.290.10">
    <property type="entry name" value="RNA-binding S4 domain"/>
    <property type="match status" value="1"/>
</dbReference>
<dbReference type="GO" id="GO:0003723">
    <property type="term" value="F:RNA binding"/>
    <property type="evidence" value="ECO:0007669"/>
    <property type="project" value="UniProtKB-KW"/>
</dbReference>
<dbReference type="CDD" id="cd00165">
    <property type="entry name" value="S4"/>
    <property type="match status" value="1"/>
</dbReference>
<dbReference type="EC" id="5.4.99.-" evidence="6"/>
<dbReference type="SMART" id="SM00363">
    <property type="entry name" value="S4"/>
    <property type="match status" value="1"/>
</dbReference>
<dbReference type="STRING" id="1817883.A3G31_01195"/>
<name>A0A1F7SNR3_9BACT</name>
<dbReference type="Gene3D" id="3.30.2350.10">
    <property type="entry name" value="Pseudouridine synthase"/>
    <property type="match status" value="1"/>
</dbReference>
<comment type="similarity">
    <text evidence="1 6">Belongs to the pseudouridine synthase RluA family.</text>
</comment>
<accession>A0A1F7SNR3</accession>
<proteinExistence type="inferred from homology"/>
<evidence type="ECO:0000313" key="8">
    <source>
        <dbReference type="EMBL" id="OGL55411.1"/>
    </source>
</evidence>
<dbReference type="FunFam" id="3.30.2350.10:FF:000006">
    <property type="entry name" value="Pseudouridine synthase"/>
    <property type="match status" value="1"/>
</dbReference>
<comment type="catalytic activity">
    <reaction evidence="6">
        <text>a uridine in RNA = a pseudouridine in RNA</text>
        <dbReference type="Rhea" id="RHEA:48348"/>
        <dbReference type="Rhea" id="RHEA-COMP:12068"/>
        <dbReference type="Rhea" id="RHEA-COMP:12069"/>
        <dbReference type="ChEBI" id="CHEBI:65314"/>
        <dbReference type="ChEBI" id="CHEBI:65315"/>
    </reaction>
</comment>
<dbReference type="InterPro" id="IPR020103">
    <property type="entry name" value="PsdUridine_synth_cat_dom_sf"/>
</dbReference>
<reference evidence="8 9" key="1">
    <citation type="journal article" date="2016" name="Nat. Commun.">
        <title>Thousands of microbial genomes shed light on interconnected biogeochemical processes in an aquifer system.</title>
        <authorList>
            <person name="Anantharaman K."/>
            <person name="Brown C.T."/>
            <person name="Hug L.A."/>
            <person name="Sharon I."/>
            <person name="Castelle C.J."/>
            <person name="Probst A.J."/>
            <person name="Thomas B.C."/>
            <person name="Singh A."/>
            <person name="Wilkins M.J."/>
            <person name="Karaoz U."/>
            <person name="Brodie E.L."/>
            <person name="Williams K.H."/>
            <person name="Hubbard S.S."/>
            <person name="Banfield J.F."/>
        </authorList>
    </citation>
    <scope>NUCLEOTIDE SEQUENCE [LARGE SCALE GENOMIC DNA]</scope>
</reference>
<dbReference type="PANTHER" id="PTHR21600">
    <property type="entry name" value="MITOCHONDRIAL RNA PSEUDOURIDINE SYNTHASE"/>
    <property type="match status" value="1"/>
</dbReference>